<name>A0AAD9RTG9_9HYME</name>
<accession>A0AAD9RTG9</accession>
<feature type="compositionally biased region" description="Basic and acidic residues" evidence="1">
    <location>
        <begin position="62"/>
        <end position="90"/>
    </location>
</feature>
<sequence length="106" mass="11891">MRLSRTFIGYFNVSNRLPTKEKEEKNVTTCSRCKADAPPQANSCTIVHFVSTSTRSFSNEGSPKDMWIRIDGSRRRDSGRDTGIDKDSSTDRGSWIEAGNEKRAEG</sequence>
<comment type="caution">
    <text evidence="2">The sequence shown here is derived from an EMBL/GenBank/DDBJ whole genome shotgun (WGS) entry which is preliminary data.</text>
</comment>
<evidence type="ECO:0000313" key="3">
    <source>
        <dbReference type="Proteomes" id="UP001258017"/>
    </source>
</evidence>
<protein>
    <submittedName>
        <fullName evidence="2">Uncharacterized protein</fullName>
    </submittedName>
</protein>
<dbReference type="Proteomes" id="UP001258017">
    <property type="component" value="Unassembled WGS sequence"/>
</dbReference>
<keyword evidence="3" id="KW-1185">Reference proteome</keyword>
<dbReference type="AlphaFoldDB" id="A0AAD9RTG9"/>
<evidence type="ECO:0000313" key="2">
    <source>
        <dbReference type="EMBL" id="KAK2585113.1"/>
    </source>
</evidence>
<gene>
    <name evidence="2" type="ORF">KPH14_008624</name>
</gene>
<reference evidence="2" key="1">
    <citation type="submission" date="2021-08" db="EMBL/GenBank/DDBJ databases">
        <authorList>
            <person name="Misof B."/>
            <person name="Oliver O."/>
            <person name="Podsiadlowski L."/>
            <person name="Donath A."/>
            <person name="Peters R."/>
            <person name="Mayer C."/>
            <person name="Rust J."/>
            <person name="Gunkel S."/>
            <person name="Lesny P."/>
            <person name="Martin S."/>
            <person name="Oeyen J.P."/>
            <person name="Petersen M."/>
            <person name="Panagiotis P."/>
            <person name="Wilbrandt J."/>
            <person name="Tanja T."/>
        </authorList>
    </citation>
    <scope>NUCLEOTIDE SEQUENCE</scope>
    <source>
        <strain evidence="2">GBR_01_08_01A</strain>
        <tissue evidence="2">Thorax + abdomen</tissue>
    </source>
</reference>
<evidence type="ECO:0000256" key="1">
    <source>
        <dbReference type="SAM" id="MobiDB-lite"/>
    </source>
</evidence>
<proteinExistence type="predicted"/>
<organism evidence="2 3">
    <name type="scientific">Odynerus spinipes</name>
    <dbReference type="NCBI Taxonomy" id="1348599"/>
    <lineage>
        <taxon>Eukaryota</taxon>
        <taxon>Metazoa</taxon>
        <taxon>Ecdysozoa</taxon>
        <taxon>Arthropoda</taxon>
        <taxon>Hexapoda</taxon>
        <taxon>Insecta</taxon>
        <taxon>Pterygota</taxon>
        <taxon>Neoptera</taxon>
        <taxon>Endopterygota</taxon>
        <taxon>Hymenoptera</taxon>
        <taxon>Apocrita</taxon>
        <taxon>Aculeata</taxon>
        <taxon>Vespoidea</taxon>
        <taxon>Vespidae</taxon>
        <taxon>Eumeninae</taxon>
        <taxon>Odynerus</taxon>
    </lineage>
</organism>
<feature type="region of interest" description="Disordered" evidence="1">
    <location>
        <begin position="55"/>
        <end position="106"/>
    </location>
</feature>
<dbReference type="EMBL" id="JAIFRP010000022">
    <property type="protein sequence ID" value="KAK2585113.1"/>
    <property type="molecule type" value="Genomic_DNA"/>
</dbReference>
<reference evidence="2" key="2">
    <citation type="journal article" date="2023" name="Commun. Biol.">
        <title>Intrasexual cuticular hydrocarbon dimorphism in a wasp sheds light on hydrocarbon biosynthesis genes in Hymenoptera.</title>
        <authorList>
            <person name="Moris V.C."/>
            <person name="Podsiadlowski L."/>
            <person name="Martin S."/>
            <person name="Oeyen J.P."/>
            <person name="Donath A."/>
            <person name="Petersen M."/>
            <person name="Wilbrandt J."/>
            <person name="Misof B."/>
            <person name="Liedtke D."/>
            <person name="Thamm M."/>
            <person name="Scheiner R."/>
            <person name="Schmitt T."/>
            <person name="Niehuis O."/>
        </authorList>
    </citation>
    <scope>NUCLEOTIDE SEQUENCE</scope>
    <source>
        <strain evidence="2">GBR_01_08_01A</strain>
    </source>
</reference>